<gene>
    <name evidence="3" type="ORF">PQO03_09455</name>
</gene>
<dbReference type="Pfam" id="PF02604">
    <property type="entry name" value="PhdYeFM_antitox"/>
    <property type="match status" value="1"/>
</dbReference>
<reference evidence="3 4" key="1">
    <citation type="submission" date="2023-02" db="EMBL/GenBank/DDBJ databases">
        <title>Genome sequence of Lentisphaera profundi SAORIC-696.</title>
        <authorList>
            <person name="Kim e."/>
            <person name="Cho J.-C."/>
            <person name="Choi A."/>
            <person name="Kang I."/>
        </authorList>
    </citation>
    <scope>NUCLEOTIDE SEQUENCE [LARGE SCALE GENOMIC DNA]</scope>
    <source>
        <strain evidence="3 4">SAORIC-696</strain>
    </source>
</reference>
<evidence type="ECO:0000313" key="3">
    <source>
        <dbReference type="EMBL" id="WDE95940.1"/>
    </source>
</evidence>
<protein>
    <recommendedName>
        <fullName evidence="2">Antitoxin</fullName>
    </recommendedName>
</protein>
<dbReference type="InterPro" id="IPR006442">
    <property type="entry name" value="Antitoxin_Phd/YefM"/>
</dbReference>
<dbReference type="NCBIfam" id="TIGR01552">
    <property type="entry name" value="phd_fam"/>
    <property type="match status" value="1"/>
</dbReference>
<evidence type="ECO:0000256" key="2">
    <source>
        <dbReference type="RuleBase" id="RU362080"/>
    </source>
</evidence>
<proteinExistence type="inferred from homology"/>
<evidence type="ECO:0000313" key="4">
    <source>
        <dbReference type="Proteomes" id="UP001214250"/>
    </source>
</evidence>
<dbReference type="EMBL" id="CP117811">
    <property type="protein sequence ID" value="WDE95940.1"/>
    <property type="molecule type" value="Genomic_DNA"/>
</dbReference>
<dbReference type="Gene3D" id="3.40.1620.10">
    <property type="entry name" value="YefM-like domain"/>
    <property type="match status" value="1"/>
</dbReference>
<sequence length="79" mass="9034">MNVNIHEAKTQLSKLLKLCEQGEEIIIARKGEPIAKLSPLKTSRKLGFFDCDIDMKNFDDLIPGMEDYFVAEDQNEYPS</sequence>
<organism evidence="3 4">
    <name type="scientific">Lentisphaera profundi</name>
    <dbReference type="NCBI Taxonomy" id="1658616"/>
    <lineage>
        <taxon>Bacteria</taxon>
        <taxon>Pseudomonadati</taxon>
        <taxon>Lentisphaerota</taxon>
        <taxon>Lentisphaeria</taxon>
        <taxon>Lentisphaerales</taxon>
        <taxon>Lentisphaeraceae</taxon>
        <taxon>Lentisphaera</taxon>
    </lineage>
</organism>
<evidence type="ECO:0000256" key="1">
    <source>
        <dbReference type="ARBA" id="ARBA00009981"/>
    </source>
</evidence>
<keyword evidence="4" id="KW-1185">Reference proteome</keyword>
<comment type="similarity">
    <text evidence="1 2">Belongs to the phD/YefM antitoxin family.</text>
</comment>
<dbReference type="SUPFAM" id="SSF143120">
    <property type="entry name" value="YefM-like"/>
    <property type="match status" value="1"/>
</dbReference>
<dbReference type="Proteomes" id="UP001214250">
    <property type="component" value="Chromosome 1"/>
</dbReference>
<dbReference type="RefSeq" id="WP_274149842.1">
    <property type="nucleotide sequence ID" value="NZ_CP117811.1"/>
</dbReference>
<accession>A0ABY7VP61</accession>
<name>A0ABY7VP61_9BACT</name>
<dbReference type="InterPro" id="IPR036165">
    <property type="entry name" value="YefM-like_sf"/>
</dbReference>
<comment type="function">
    <text evidence="2">Antitoxin component of a type II toxin-antitoxin (TA) system.</text>
</comment>